<dbReference type="GO" id="GO:0016746">
    <property type="term" value="F:acyltransferase activity"/>
    <property type="evidence" value="ECO:0007669"/>
    <property type="project" value="InterPro"/>
</dbReference>
<dbReference type="EMBL" id="CM000579">
    <property type="protein sequence ID" value="EWG41717.1"/>
    <property type="molecule type" value="Genomic_DNA"/>
</dbReference>
<dbReference type="eggNOG" id="ENOG502QUQU">
    <property type="taxonomic scope" value="Eukaryota"/>
</dbReference>
<proteinExistence type="predicted"/>
<reference evidence="1 2" key="1">
    <citation type="journal article" date="2010" name="Nature">
        <title>Comparative genomics reveals mobile pathogenicity chromosomes in Fusarium.</title>
        <authorList>
            <person name="Ma L.J."/>
            <person name="van der Does H.C."/>
            <person name="Borkovich K.A."/>
            <person name="Coleman J.J."/>
            <person name="Daboussi M.J."/>
            <person name="Di Pietro A."/>
            <person name="Dufresne M."/>
            <person name="Freitag M."/>
            <person name="Grabherr M."/>
            <person name="Henrissat B."/>
            <person name="Houterman P.M."/>
            <person name="Kang S."/>
            <person name="Shim W.B."/>
            <person name="Woloshuk C."/>
            <person name="Xie X."/>
            <person name="Xu J.R."/>
            <person name="Antoniw J."/>
            <person name="Baker S.E."/>
            <person name="Bluhm B.H."/>
            <person name="Breakspear A."/>
            <person name="Brown D.W."/>
            <person name="Butchko R.A."/>
            <person name="Chapman S."/>
            <person name="Coulson R."/>
            <person name="Coutinho P.M."/>
            <person name="Danchin E.G."/>
            <person name="Diener A."/>
            <person name="Gale L.R."/>
            <person name="Gardiner D.M."/>
            <person name="Goff S."/>
            <person name="Hammond-Kosack K.E."/>
            <person name="Hilburn K."/>
            <person name="Hua-Van A."/>
            <person name="Jonkers W."/>
            <person name="Kazan K."/>
            <person name="Kodira C.D."/>
            <person name="Koehrsen M."/>
            <person name="Kumar L."/>
            <person name="Lee Y.H."/>
            <person name="Li L."/>
            <person name="Manners J.M."/>
            <person name="Miranda-Saavedra D."/>
            <person name="Mukherjee M."/>
            <person name="Park G."/>
            <person name="Park J."/>
            <person name="Park S.Y."/>
            <person name="Proctor R.H."/>
            <person name="Regev A."/>
            <person name="Ruiz-Roldan M.C."/>
            <person name="Sain D."/>
            <person name="Sakthikumar S."/>
            <person name="Sykes S."/>
            <person name="Schwartz D.C."/>
            <person name="Turgeon B.G."/>
            <person name="Wapinski I."/>
            <person name="Yoder O."/>
            <person name="Young S."/>
            <person name="Zeng Q."/>
            <person name="Zhou S."/>
            <person name="Galagan J."/>
            <person name="Cuomo C.A."/>
            <person name="Kistler H.C."/>
            <person name="Rep M."/>
        </authorList>
    </citation>
    <scope>NUCLEOTIDE SEQUENCE [LARGE SCALE GENOMIC DNA]</scope>
    <source>
        <strain evidence="2">M3125 / FGSC 7600</strain>
    </source>
</reference>
<sequence length="300" mass="33256">MSDIAIIGYPFKLPQDVNDDTSFWAVLQNRRNLASDWPGDRVKVDSCINTRKPALGSTIPVDAGILLQVAIVDAISNLCAYEASLDEQLDRGDGLFHSRRLEGSSHLCWTGEQRIYTTETFFNALGQNIRVVAPGGDSLKRSFDLAGRLAKVEAYASVSSVVATASIDHVTYEPDDQVGSVLYGNGALVKNTYGISDHRLLKSRNTSTEEGRVLQDISSWYDCMGRLVRREDKAQQTLFFDNCRISLTEDFTYDSLGQLVESGGCELTNLLTVLGEPVHQILTYVALPIFQETGNKWHRL</sequence>
<gene>
    <name evidence="1" type="ORF">FVEG_03773</name>
</gene>
<dbReference type="RefSeq" id="XP_018747908.1">
    <property type="nucleotide sequence ID" value="XM_018891400.1"/>
</dbReference>
<dbReference type="AlphaFoldDB" id="W7M9W1"/>
<dbReference type="GeneID" id="30061885"/>
<organism evidence="1 2">
    <name type="scientific">Gibberella moniliformis (strain M3125 / FGSC 7600)</name>
    <name type="common">Maize ear and stalk rot fungus</name>
    <name type="synonym">Fusarium verticillioides</name>
    <dbReference type="NCBI Taxonomy" id="334819"/>
    <lineage>
        <taxon>Eukaryota</taxon>
        <taxon>Fungi</taxon>
        <taxon>Dikarya</taxon>
        <taxon>Ascomycota</taxon>
        <taxon>Pezizomycotina</taxon>
        <taxon>Sordariomycetes</taxon>
        <taxon>Hypocreomycetidae</taxon>
        <taxon>Hypocreales</taxon>
        <taxon>Nectriaceae</taxon>
        <taxon>Fusarium</taxon>
        <taxon>Fusarium fujikuroi species complex</taxon>
    </lineage>
</organism>
<dbReference type="Gene3D" id="2.180.10.10">
    <property type="entry name" value="RHS repeat-associated core"/>
    <property type="match status" value="1"/>
</dbReference>
<dbReference type="EMBL" id="DS022245">
    <property type="protein sequence ID" value="EWG41717.1"/>
    <property type="molecule type" value="Genomic_DNA"/>
</dbReference>
<dbReference type="KEGG" id="fvr:FVEG_03773"/>
<accession>W7M9W1</accession>
<evidence type="ECO:0000313" key="2">
    <source>
        <dbReference type="Proteomes" id="UP000009096"/>
    </source>
</evidence>
<dbReference type="Proteomes" id="UP000009096">
    <property type="component" value="Chromosome 2"/>
</dbReference>
<dbReference type="VEuPathDB" id="FungiDB:FVEG_03773"/>
<dbReference type="InterPro" id="IPR016039">
    <property type="entry name" value="Thiolase-like"/>
</dbReference>
<dbReference type="STRING" id="334819.W7M9W1"/>
<name>W7M9W1_GIBM7</name>
<protein>
    <submittedName>
        <fullName evidence="1">Uncharacterized protein</fullName>
    </submittedName>
</protein>
<keyword evidence="2" id="KW-1185">Reference proteome</keyword>
<evidence type="ECO:0000313" key="1">
    <source>
        <dbReference type="EMBL" id="EWG41717.1"/>
    </source>
</evidence>
<dbReference type="Gene3D" id="3.40.47.10">
    <property type="match status" value="1"/>
</dbReference>